<reference evidence="2 3" key="2">
    <citation type="submission" date="2020-03" db="EMBL/GenBank/DDBJ databases">
        <authorList>
            <person name="Ichikawa N."/>
            <person name="Kimura A."/>
            <person name="Kitahashi Y."/>
            <person name="Uohara A."/>
        </authorList>
    </citation>
    <scope>NUCLEOTIDE SEQUENCE [LARGE SCALE GENOMIC DNA]</scope>
    <source>
        <strain evidence="2 3">NBRC 108638</strain>
    </source>
</reference>
<dbReference type="InterPro" id="IPR052523">
    <property type="entry name" value="Trichothecene_AcTrans"/>
</dbReference>
<dbReference type="CDD" id="cd04301">
    <property type="entry name" value="NAT_SF"/>
    <property type="match status" value="1"/>
</dbReference>
<dbReference type="SUPFAM" id="SSF55729">
    <property type="entry name" value="Acyl-CoA N-acyltransferases (Nat)"/>
    <property type="match status" value="1"/>
</dbReference>
<dbReference type="Proteomes" id="UP000482960">
    <property type="component" value="Unassembled WGS sequence"/>
</dbReference>
<dbReference type="InterPro" id="IPR000182">
    <property type="entry name" value="GNAT_dom"/>
</dbReference>
<name>A0A6V8LEF5_9ACTN</name>
<dbReference type="PANTHER" id="PTHR42791:SF1">
    <property type="entry name" value="N-ACETYLTRANSFERASE DOMAIN-CONTAINING PROTEIN"/>
    <property type="match status" value="1"/>
</dbReference>
<dbReference type="AlphaFoldDB" id="A0A6V8LEF5"/>
<feature type="domain" description="N-acetyltransferase" evidence="1">
    <location>
        <begin position="7"/>
        <end position="209"/>
    </location>
</feature>
<evidence type="ECO:0000259" key="1">
    <source>
        <dbReference type="PROSITE" id="PS51186"/>
    </source>
</evidence>
<proteinExistence type="predicted"/>
<dbReference type="Gene3D" id="3.40.630.30">
    <property type="match status" value="1"/>
</dbReference>
<keyword evidence="3" id="KW-1185">Reference proteome</keyword>
<sequence>MVADQLVRVRDADPSLDLDQLAEVMVAAFMGTLEAAWLVADQDEREAVYGRFYRAMAASVLDDDGGYVEVAEISGRIYAAAVWYDYSHFGTSAIVQQDWDALLTAACGVHAERFRLLDATFASYRPAVSHFYLAWIGVRPDRQGVGLGSALLAHRHADLDDVAIPSYAVAPSHACRRLFARHGYQDGRKIPFYLPANGPAMWPMWRDPTLDSKGVS</sequence>
<accession>A0A6V8LEF5</accession>
<evidence type="ECO:0000313" key="3">
    <source>
        <dbReference type="Proteomes" id="UP000482960"/>
    </source>
</evidence>
<organism evidence="2 3">
    <name type="scientific">Phytohabitans rumicis</name>
    <dbReference type="NCBI Taxonomy" id="1076125"/>
    <lineage>
        <taxon>Bacteria</taxon>
        <taxon>Bacillati</taxon>
        <taxon>Actinomycetota</taxon>
        <taxon>Actinomycetes</taxon>
        <taxon>Micromonosporales</taxon>
        <taxon>Micromonosporaceae</taxon>
    </lineage>
</organism>
<keyword evidence="2" id="KW-0808">Transferase</keyword>
<protein>
    <submittedName>
        <fullName evidence="2">N-acetyltransferase</fullName>
    </submittedName>
</protein>
<reference evidence="2 3" key="1">
    <citation type="submission" date="2020-03" db="EMBL/GenBank/DDBJ databases">
        <title>Whole genome shotgun sequence of Phytohabitans rumicis NBRC 108638.</title>
        <authorList>
            <person name="Komaki H."/>
            <person name="Tamura T."/>
        </authorList>
    </citation>
    <scope>NUCLEOTIDE SEQUENCE [LARGE SCALE GENOMIC DNA]</scope>
    <source>
        <strain evidence="2 3">NBRC 108638</strain>
    </source>
</reference>
<dbReference type="InterPro" id="IPR016181">
    <property type="entry name" value="Acyl_CoA_acyltransferase"/>
</dbReference>
<comment type="caution">
    <text evidence="2">The sequence shown here is derived from an EMBL/GenBank/DDBJ whole genome shotgun (WGS) entry which is preliminary data.</text>
</comment>
<dbReference type="EMBL" id="BLPG01000001">
    <property type="protein sequence ID" value="GFJ91045.1"/>
    <property type="molecule type" value="Genomic_DNA"/>
</dbReference>
<dbReference type="PANTHER" id="PTHR42791">
    <property type="entry name" value="GNAT FAMILY ACETYLTRANSFERASE"/>
    <property type="match status" value="1"/>
</dbReference>
<dbReference type="GO" id="GO:0016747">
    <property type="term" value="F:acyltransferase activity, transferring groups other than amino-acyl groups"/>
    <property type="evidence" value="ECO:0007669"/>
    <property type="project" value="InterPro"/>
</dbReference>
<dbReference type="PROSITE" id="PS51186">
    <property type="entry name" value="GNAT"/>
    <property type="match status" value="1"/>
</dbReference>
<evidence type="ECO:0000313" key="2">
    <source>
        <dbReference type="EMBL" id="GFJ91045.1"/>
    </source>
</evidence>
<gene>
    <name evidence="2" type="ORF">Prum_046870</name>
</gene>